<dbReference type="EMBL" id="JH767134">
    <property type="protein sequence ID" value="EQC41478.1"/>
    <property type="molecule type" value="Genomic_DNA"/>
</dbReference>
<evidence type="ECO:0000256" key="1">
    <source>
        <dbReference type="SAM" id="MobiDB-lite"/>
    </source>
</evidence>
<protein>
    <submittedName>
        <fullName evidence="2">Uncharacterized protein</fullName>
    </submittedName>
</protein>
<reference evidence="2 3" key="1">
    <citation type="submission" date="2012-04" db="EMBL/GenBank/DDBJ databases">
        <title>The Genome Sequence of Saprolegnia declina VS20.</title>
        <authorList>
            <consortium name="The Broad Institute Genome Sequencing Platform"/>
            <person name="Russ C."/>
            <person name="Nusbaum C."/>
            <person name="Tyler B."/>
            <person name="van West P."/>
            <person name="Dieguez-Uribeondo J."/>
            <person name="de Bruijn I."/>
            <person name="Tripathy S."/>
            <person name="Jiang R."/>
            <person name="Young S.K."/>
            <person name="Zeng Q."/>
            <person name="Gargeya S."/>
            <person name="Fitzgerald M."/>
            <person name="Haas B."/>
            <person name="Abouelleil A."/>
            <person name="Alvarado L."/>
            <person name="Arachchi H.M."/>
            <person name="Berlin A."/>
            <person name="Chapman S.B."/>
            <person name="Goldberg J."/>
            <person name="Griggs A."/>
            <person name="Gujja S."/>
            <person name="Hansen M."/>
            <person name="Howarth C."/>
            <person name="Imamovic A."/>
            <person name="Larimer J."/>
            <person name="McCowen C."/>
            <person name="Montmayeur A."/>
            <person name="Murphy C."/>
            <person name="Neiman D."/>
            <person name="Pearson M."/>
            <person name="Priest M."/>
            <person name="Roberts A."/>
            <person name="Saif S."/>
            <person name="Shea T."/>
            <person name="Sisk P."/>
            <person name="Sykes S."/>
            <person name="Wortman J."/>
            <person name="Nusbaum C."/>
            <person name="Birren B."/>
        </authorList>
    </citation>
    <scope>NUCLEOTIDE SEQUENCE [LARGE SCALE GENOMIC DNA]</scope>
    <source>
        <strain evidence="2 3">VS20</strain>
    </source>
</reference>
<feature type="region of interest" description="Disordered" evidence="1">
    <location>
        <begin position="1"/>
        <end position="72"/>
    </location>
</feature>
<dbReference type="RefSeq" id="XP_008605192.1">
    <property type="nucleotide sequence ID" value="XM_008606970.1"/>
</dbReference>
<dbReference type="InParanoid" id="T0S8B6"/>
<dbReference type="Proteomes" id="UP000030762">
    <property type="component" value="Unassembled WGS sequence"/>
</dbReference>
<dbReference type="GeneID" id="19942172"/>
<dbReference type="OrthoDB" id="10301905at2759"/>
<evidence type="ECO:0000313" key="3">
    <source>
        <dbReference type="Proteomes" id="UP000030762"/>
    </source>
</evidence>
<accession>T0S8B6</accession>
<name>T0S8B6_SAPDV</name>
<dbReference type="VEuPathDB" id="FungiDB:SDRG_01445"/>
<gene>
    <name evidence="2" type="ORF">SDRG_01445</name>
</gene>
<evidence type="ECO:0000313" key="2">
    <source>
        <dbReference type="EMBL" id="EQC41478.1"/>
    </source>
</evidence>
<feature type="compositionally biased region" description="Low complexity" evidence="1">
    <location>
        <begin position="46"/>
        <end position="59"/>
    </location>
</feature>
<dbReference type="AlphaFoldDB" id="T0S8B6"/>
<keyword evidence="3" id="KW-1185">Reference proteome</keyword>
<sequence>MDTQDKENCPPEARAMHAMIPIGPKATASSRRQALQVLPPQPTAHSPASERPSSTTSSGKSKKRTVDGNAKPDVKIEPLVVPIAAQSVMDYPRAPSKKFKTTDAWKERSYVSIFDMTFVDHDECMATLNSFLIANGVGATAVGKQYMAEVHVGTTFQCCTRQAPFLVGLGGIASTHCPWTIEMKVDCASRRWRIVRSLSQHNHHVLYPNAQPIYSFYSSMPRGPWANPLVAETEIDDWCRQRGFAVVFNPAASTGTSYMLSCQCNCAWFVFVHYSANDEQWRLYPGNLVHNHAVAVPLGPYPSKAECLGAVLQWCAAQNVMVATNRLFQDVHGRSVLAVVCTEDATCPFHVRIVPASPVGWRIHIVSESHEHLDDHHESV</sequence>
<organism evidence="2 3">
    <name type="scientific">Saprolegnia diclina (strain VS20)</name>
    <dbReference type="NCBI Taxonomy" id="1156394"/>
    <lineage>
        <taxon>Eukaryota</taxon>
        <taxon>Sar</taxon>
        <taxon>Stramenopiles</taxon>
        <taxon>Oomycota</taxon>
        <taxon>Saprolegniomycetes</taxon>
        <taxon>Saprolegniales</taxon>
        <taxon>Saprolegniaceae</taxon>
        <taxon>Saprolegnia</taxon>
    </lineage>
</organism>
<dbReference type="OMA" id="ANDEQWR"/>
<proteinExistence type="predicted"/>